<evidence type="ECO:0000256" key="1">
    <source>
        <dbReference type="SAM" id="MobiDB-lite"/>
    </source>
</evidence>
<feature type="region of interest" description="Disordered" evidence="1">
    <location>
        <begin position="1"/>
        <end position="22"/>
    </location>
</feature>
<proteinExistence type="predicted"/>
<reference evidence="2 3" key="1">
    <citation type="journal article" date="2011" name="Genome Biol. Evol.">
        <title>Integration of the genetic map and genome assembly of fugu facilitates insights into distinct features of genome evolution in teleosts and mammals.</title>
        <authorList>
            <person name="Kai W."/>
            <person name="Kikuchi K."/>
            <person name="Tohari S."/>
            <person name="Chew A.K."/>
            <person name="Tay A."/>
            <person name="Fujiwara A."/>
            <person name="Hosoya S."/>
            <person name="Suetake H."/>
            <person name="Naruse K."/>
            <person name="Brenner S."/>
            <person name="Suzuki Y."/>
            <person name="Venkatesh B."/>
        </authorList>
    </citation>
    <scope>NUCLEOTIDE SEQUENCE [LARGE SCALE GENOMIC DNA]</scope>
</reference>
<evidence type="ECO:0000313" key="2">
    <source>
        <dbReference type="Ensembl" id="ENSTRUP00000051205.2"/>
    </source>
</evidence>
<name>A0A3B5K5J5_TAKRU</name>
<reference evidence="2" key="3">
    <citation type="submission" date="2025-09" db="UniProtKB">
        <authorList>
            <consortium name="Ensembl"/>
        </authorList>
    </citation>
    <scope>IDENTIFICATION</scope>
</reference>
<dbReference type="InParanoid" id="A0A3B5K5J5"/>
<keyword evidence="3" id="KW-1185">Reference proteome</keyword>
<dbReference type="GeneTree" id="ENSGT01030000234915"/>
<protein>
    <submittedName>
        <fullName evidence="2">Uncharacterized protein</fullName>
    </submittedName>
</protein>
<accession>A0A3B5K5J5</accession>
<dbReference type="Ensembl" id="ENSTRUT00000051387.2">
    <property type="protein sequence ID" value="ENSTRUP00000051205.2"/>
    <property type="gene ID" value="ENSTRUG00000024433.2"/>
</dbReference>
<dbReference type="OMA" id="HGHQKCR"/>
<organism evidence="2 3">
    <name type="scientific">Takifugu rubripes</name>
    <name type="common">Japanese pufferfish</name>
    <name type="synonym">Fugu rubripes</name>
    <dbReference type="NCBI Taxonomy" id="31033"/>
    <lineage>
        <taxon>Eukaryota</taxon>
        <taxon>Metazoa</taxon>
        <taxon>Chordata</taxon>
        <taxon>Craniata</taxon>
        <taxon>Vertebrata</taxon>
        <taxon>Euteleostomi</taxon>
        <taxon>Actinopterygii</taxon>
        <taxon>Neopterygii</taxon>
        <taxon>Teleostei</taxon>
        <taxon>Neoteleostei</taxon>
        <taxon>Acanthomorphata</taxon>
        <taxon>Eupercaria</taxon>
        <taxon>Tetraodontiformes</taxon>
        <taxon>Tetradontoidea</taxon>
        <taxon>Tetraodontidae</taxon>
        <taxon>Takifugu</taxon>
    </lineage>
</organism>
<dbReference type="AlphaFoldDB" id="A0A3B5K5J5"/>
<evidence type="ECO:0000313" key="3">
    <source>
        <dbReference type="Proteomes" id="UP000005226"/>
    </source>
</evidence>
<feature type="region of interest" description="Disordered" evidence="1">
    <location>
        <begin position="54"/>
        <end position="109"/>
    </location>
</feature>
<dbReference type="Proteomes" id="UP000005226">
    <property type="component" value="Chromosome 1"/>
</dbReference>
<reference evidence="2" key="2">
    <citation type="submission" date="2025-08" db="UniProtKB">
        <authorList>
            <consortium name="Ensembl"/>
        </authorList>
    </citation>
    <scope>IDENTIFICATION</scope>
</reference>
<sequence length="109" mass="11787">IHGHQKGRGGHKDQLQAPQADVRNGKEMIVADIFATGLLRVAFKVGLFVAPDFLSGQNQNGDAEDEEDRKPDLSQAGGVFVDPTQLIVKRGPRHRGTGRSVHLKGAEKP</sequence>